<dbReference type="Gene3D" id="1.10.760.10">
    <property type="entry name" value="Cytochrome c-like domain"/>
    <property type="match status" value="1"/>
</dbReference>
<evidence type="ECO:0000313" key="6">
    <source>
        <dbReference type="EMBL" id="NGM18389.1"/>
    </source>
</evidence>
<dbReference type="GO" id="GO:0020037">
    <property type="term" value="F:heme binding"/>
    <property type="evidence" value="ECO:0007669"/>
    <property type="project" value="InterPro"/>
</dbReference>
<accession>A0A6M1LE36</accession>
<keyword evidence="3 4" id="KW-0408">Iron</keyword>
<dbReference type="GO" id="GO:0046872">
    <property type="term" value="F:metal ion binding"/>
    <property type="evidence" value="ECO:0007669"/>
    <property type="project" value="UniProtKB-KW"/>
</dbReference>
<keyword evidence="1 4" id="KW-0349">Heme</keyword>
<dbReference type="InterPro" id="IPR036909">
    <property type="entry name" value="Cyt_c-like_dom_sf"/>
</dbReference>
<evidence type="ECO:0000259" key="5">
    <source>
        <dbReference type="PROSITE" id="PS51007"/>
    </source>
</evidence>
<reference evidence="6 7" key="2">
    <citation type="submission" date="2020-03" db="EMBL/GenBank/DDBJ databases">
        <title>Roseomonas stagni sp. nov., isolated from pond water in Japan.</title>
        <authorList>
            <person name="Furuhata K."/>
            <person name="Miyamoto H."/>
            <person name="Goto K."/>
        </authorList>
    </citation>
    <scope>NUCLEOTIDE SEQUENCE [LARGE SCALE GENOMIC DNA]</scope>
    <source>
        <strain evidence="6 7">PeD5</strain>
    </source>
</reference>
<comment type="caution">
    <text evidence="6">The sequence shown here is derived from an EMBL/GenBank/DDBJ whole genome shotgun (WGS) entry which is preliminary data.</text>
</comment>
<evidence type="ECO:0000256" key="4">
    <source>
        <dbReference type="PROSITE-ProRule" id="PRU00433"/>
    </source>
</evidence>
<sequence length="105" mass="10692">MGCGEDPVPTIAGGDAAEGRRIVAAQGCTACHVVPGSGAPQGHAGPSLQGFARRGYVAGVLPNTPDNLIRFLRDPAAIAPRTAMPAPALDDAQLRHVAAFLVTLR</sequence>
<protein>
    <submittedName>
        <fullName evidence="6">C-type cytochrome</fullName>
    </submittedName>
</protein>
<dbReference type="AlphaFoldDB" id="A0A6M1LE36"/>
<feature type="domain" description="Cytochrome c" evidence="5">
    <location>
        <begin position="14"/>
        <end position="105"/>
    </location>
</feature>
<evidence type="ECO:0000256" key="3">
    <source>
        <dbReference type="ARBA" id="ARBA00023004"/>
    </source>
</evidence>
<dbReference type="GO" id="GO:0009055">
    <property type="term" value="F:electron transfer activity"/>
    <property type="evidence" value="ECO:0007669"/>
    <property type="project" value="InterPro"/>
</dbReference>
<name>A0A6M1LE36_9PROT</name>
<proteinExistence type="predicted"/>
<dbReference type="PROSITE" id="PS51007">
    <property type="entry name" value="CYTC"/>
    <property type="match status" value="1"/>
</dbReference>
<reference evidence="6 7" key="1">
    <citation type="submission" date="2020-02" db="EMBL/GenBank/DDBJ databases">
        <authorList>
            <person name="Kim H.M."/>
            <person name="Jeon C.O."/>
        </authorList>
    </citation>
    <scope>NUCLEOTIDE SEQUENCE [LARGE SCALE GENOMIC DNA]</scope>
    <source>
        <strain evidence="6 7">PeD5</strain>
    </source>
</reference>
<dbReference type="Proteomes" id="UP000475385">
    <property type="component" value="Unassembled WGS sequence"/>
</dbReference>
<dbReference type="EMBL" id="JAAIKB010000001">
    <property type="protein sequence ID" value="NGM18389.1"/>
    <property type="molecule type" value="Genomic_DNA"/>
</dbReference>
<keyword evidence="2 4" id="KW-0479">Metal-binding</keyword>
<gene>
    <name evidence="6" type="ORF">G3576_00060</name>
</gene>
<dbReference type="Pfam" id="PF00034">
    <property type="entry name" value="Cytochrom_C"/>
    <property type="match status" value="1"/>
</dbReference>
<evidence type="ECO:0000313" key="7">
    <source>
        <dbReference type="Proteomes" id="UP000475385"/>
    </source>
</evidence>
<evidence type="ECO:0000256" key="2">
    <source>
        <dbReference type="ARBA" id="ARBA00022723"/>
    </source>
</evidence>
<keyword evidence="7" id="KW-1185">Reference proteome</keyword>
<evidence type="ECO:0000256" key="1">
    <source>
        <dbReference type="ARBA" id="ARBA00022617"/>
    </source>
</evidence>
<organism evidence="6 7">
    <name type="scientific">Falsiroseomonas algicola</name>
    <dbReference type="NCBI Taxonomy" id="2716930"/>
    <lineage>
        <taxon>Bacteria</taxon>
        <taxon>Pseudomonadati</taxon>
        <taxon>Pseudomonadota</taxon>
        <taxon>Alphaproteobacteria</taxon>
        <taxon>Acetobacterales</taxon>
        <taxon>Roseomonadaceae</taxon>
        <taxon>Falsiroseomonas</taxon>
    </lineage>
</organism>
<dbReference type="SUPFAM" id="SSF46626">
    <property type="entry name" value="Cytochrome c"/>
    <property type="match status" value="1"/>
</dbReference>
<dbReference type="InterPro" id="IPR009056">
    <property type="entry name" value="Cyt_c-like_dom"/>
</dbReference>